<dbReference type="InterPro" id="IPR027417">
    <property type="entry name" value="P-loop_NTPase"/>
</dbReference>
<dbReference type="FunFam" id="3.30.300.160:FF:000002">
    <property type="entry name" value="Type II secretion system protein E"/>
    <property type="match status" value="1"/>
</dbReference>
<evidence type="ECO:0000256" key="3">
    <source>
        <dbReference type="ARBA" id="ARBA00022840"/>
    </source>
</evidence>
<dbReference type="Proteomes" id="UP000245802">
    <property type="component" value="Chromosome"/>
</dbReference>
<reference evidence="5 6" key="1">
    <citation type="submission" date="2018-01" db="EMBL/GenBank/DDBJ databases">
        <title>G. obscuriglobus.</title>
        <authorList>
            <person name="Franke J."/>
            <person name="Blomberg W."/>
            <person name="Selmecki A."/>
        </authorList>
    </citation>
    <scope>NUCLEOTIDE SEQUENCE [LARGE SCALE GENOMIC DNA]</scope>
    <source>
        <strain evidence="5 6">DSM 5831</strain>
    </source>
</reference>
<dbReference type="GO" id="GO:0005524">
    <property type="term" value="F:ATP binding"/>
    <property type="evidence" value="ECO:0007669"/>
    <property type="project" value="UniProtKB-KW"/>
</dbReference>
<dbReference type="FunFam" id="3.40.50.300:FF:000398">
    <property type="entry name" value="Type IV pilus assembly ATPase PilB"/>
    <property type="match status" value="1"/>
</dbReference>
<proteinExistence type="inferred from homology"/>
<dbReference type="Pfam" id="PF00437">
    <property type="entry name" value="T2SSE"/>
    <property type="match status" value="1"/>
</dbReference>
<dbReference type="Gene3D" id="3.40.50.300">
    <property type="entry name" value="P-loop containing nucleotide triphosphate hydrolases"/>
    <property type="match status" value="1"/>
</dbReference>
<gene>
    <name evidence="5" type="ORF">C1280_35155</name>
</gene>
<dbReference type="PANTHER" id="PTHR30258:SF2">
    <property type="entry name" value="COMG OPERON PROTEIN 1"/>
    <property type="match status" value="1"/>
</dbReference>
<comment type="similarity">
    <text evidence="1">Belongs to the GSP E family.</text>
</comment>
<dbReference type="AlphaFoldDB" id="A0A2Z3HBG1"/>
<evidence type="ECO:0000259" key="4">
    <source>
        <dbReference type="PROSITE" id="PS00662"/>
    </source>
</evidence>
<protein>
    <submittedName>
        <fullName evidence="5">General secretion pathway protein GspE</fullName>
    </submittedName>
</protein>
<dbReference type="Gene3D" id="3.30.300.160">
    <property type="entry name" value="Type II secretion system, protein E, N-terminal domain"/>
    <property type="match status" value="1"/>
</dbReference>
<dbReference type="Pfam" id="PF05157">
    <property type="entry name" value="MshEN"/>
    <property type="match status" value="1"/>
</dbReference>
<dbReference type="RefSeq" id="WP_010049246.1">
    <property type="nucleotide sequence ID" value="NZ_CP025958.1"/>
</dbReference>
<dbReference type="PROSITE" id="PS00662">
    <property type="entry name" value="T2SP_E"/>
    <property type="match status" value="1"/>
</dbReference>
<dbReference type="KEGG" id="gog:C1280_35155"/>
<dbReference type="InterPro" id="IPR001482">
    <property type="entry name" value="T2SS/T4SS_dom"/>
</dbReference>
<dbReference type="InterPro" id="IPR003593">
    <property type="entry name" value="AAA+_ATPase"/>
</dbReference>
<keyword evidence="3" id="KW-0067">ATP-binding</keyword>
<name>A0A2Z3HBG1_9BACT</name>
<evidence type="ECO:0000313" key="5">
    <source>
        <dbReference type="EMBL" id="AWM41722.1"/>
    </source>
</evidence>
<accession>A0A2Z3HBG1</accession>
<keyword evidence="2" id="KW-0547">Nucleotide-binding</keyword>
<dbReference type="InterPro" id="IPR037257">
    <property type="entry name" value="T2SS_E_N_sf"/>
</dbReference>
<dbReference type="GO" id="GO:0016887">
    <property type="term" value="F:ATP hydrolysis activity"/>
    <property type="evidence" value="ECO:0007669"/>
    <property type="project" value="TreeGrafter"/>
</dbReference>
<keyword evidence="6" id="KW-1185">Reference proteome</keyword>
<dbReference type="PANTHER" id="PTHR30258">
    <property type="entry name" value="TYPE II SECRETION SYSTEM PROTEIN GSPE-RELATED"/>
    <property type="match status" value="1"/>
</dbReference>
<dbReference type="Gene3D" id="3.30.450.90">
    <property type="match status" value="1"/>
</dbReference>
<feature type="domain" description="Bacterial type II secretion system protein E" evidence="4">
    <location>
        <begin position="382"/>
        <end position="396"/>
    </location>
</feature>
<dbReference type="CDD" id="cd01129">
    <property type="entry name" value="PulE-GspE-like"/>
    <property type="match status" value="1"/>
</dbReference>
<dbReference type="SUPFAM" id="SSF160246">
    <property type="entry name" value="EspE N-terminal domain-like"/>
    <property type="match status" value="1"/>
</dbReference>
<dbReference type="OrthoDB" id="244550at2"/>
<dbReference type="FunFam" id="3.30.450.90:FF:000001">
    <property type="entry name" value="Type II secretion system ATPase GspE"/>
    <property type="match status" value="1"/>
</dbReference>
<evidence type="ECO:0000313" key="6">
    <source>
        <dbReference type="Proteomes" id="UP000245802"/>
    </source>
</evidence>
<dbReference type="EMBL" id="CP025958">
    <property type="protein sequence ID" value="AWM41722.1"/>
    <property type="molecule type" value="Genomic_DNA"/>
</dbReference>
<dbReference type="GO" id="GO:0005886">
    <property type="term" value="C:plasma membrane"/>
    <property type="evidence" value="ECO:0007669"/>
    <property type="project" value="TreeGrafter"/>
</dbReference>
<dbReference type="SMART" id="SM00382">
    <property type="entry name" value="AAA"/>
    <property type="match status" value="1"/>
</dbReference>
<evidence type="ECO:0000256" key="2">
    <source>
        <dbReference type="ARBA" id="ARBA00022741"/>
    </source>
</evidence>
<evidence type="ECO:0000256" key="1">
    <source>
        <dbReference type="ARBA" id="ARBA00006611"/>
    </source>
</evidence>
<organism evidence="5 6">
    <name type="scientific">Gemmata obscuriglobus</name>
    <dbReference type="NCBI Taxonomy" id="114"/>
    <lineage>
        <taxon>Bacteria</taxon>
        <taxon>Pseudomonadati</taxon>
        <taxon>Planctomycetota</taxon>
        <taxon>Planctomycetia</taxon>
        <taxon>Gemmatales</taxon>
        <taxon>Gemmataceae</taxon>
        <taxon>Gemmata</taxon>
    </lineage>
</organism>
<sequence length="589" mass="64968">MQLLQTLVHRGLLPEGDRFRASEAIKASPDYPPHQVLIDKGFVREDALLPVLAEEFGLEQVDLSHAKIEKDVLAAMPQKLVHRKNLMPVARHNGTLIVATSDPFDVYALDELQTLTGLHVMPVLAPAREITRLIKQHFGVGGDTVAALAEEAKNQDDIELLEALETDDSEMAKAAQEASVVKLVNQILVEAANERASDIHVETEEKGIRIRYRIDGLLQNQNLPPEINRFALAIVSRLKIMARLNIAEKRLPQDGRIKMKVQGREIDVRVSIIPMIHGEGIVMRLLDKGRMSFNLKNCGMLPDIYGKFKQVIDRPHGIVLVTGPTGSGKSTTLYSALNEIKDEVTKIITVEDPVEYNQDGISQIQTHAKIGLTFSHALRSILRHDPDVILVGEIRDKETAEMAIQASLTGHMVFSTLHTNDAPSAFTRMIDMGVEPFLVSSTVEGVMAQRLVRTICPDCKTTYVPDPDELPLDFPGRKGAPQPAPDIAIQQGLVEMMNTGPAADGKLWKGTGCRACRQGGYRGRTGIHELLLNNDVMKELVVQRVNSSVIRLEALKAGMITLRQDGWRKVLNGTTTVDEVTRTTAGDIS</sequence>
<dbReference type="InterPro" id="IPR007831">
    <property type="entry name" value="T2SS_GspE_N"/>
</dbReference>
<dbReference type="SUPFAM" id="SSF52540">
    <property type="entry name" value="P-loop containing nucleoside triphosphate hydrolases"/>
    <property type="match status" value="1"/>
</dbReference>